<feature type="chain" id="PRO_5040940407" evidence="13">
    <location>
        <begin position="23"/>
        <end position="850"/>
    </location>
</feature>
<keyword evidence="13" id="KW-0732">Signal</keyword>
<evidence type="ECO:0000256" key="10">
    <source>
        <dbReference type="ARBA" id="ARBA00023237"/>
    </source>
</evidence>
<dbReference type="RefSeq" id="WP_214624404.1">
    <property type="nucleotide sequence ID" value="NZ_JAHGAW010000009.1"/>
</dbReference>
<dbReference type="PROSITE" id="PS52016">
    <property type="entry name" value="TONB_DEPENDENT_REC_3"/>
    <property type="match status" value="1"/>
</dbReference>
<evidence type="ECO:0000259" key="14">
    <source>
        <dbReference type="Pfam" id="PF00593"/>
    </source>
</evidence>
<evidence type="ECO:0000256" key="8">
    <source>
        <dbReference type="ARBA" id="ARBA00023077"/>
    </source>
</evidence>
<name>A0A9X1DEM7_9SPHN</name>
<dbReference type="InterPro" id="IPR000531">
    <property type="entry name" value="Beta-barrel_TonB"/>
</dbReference>
<sequence>MTRLFMLSASTAALIAAAPAWAQNAAGENNTGLEDIVVTATRQATNMQDTPLAITAVTSDTLQERGLKSTADLSQAVPNATFRRVQGAFGPGVSAFIRGIGQADTSLGSEPSVAYYVDDVYYPLLLGSNFDLLDLDHIEVLRGPQGTLFGRNSLAGAVNIVSKQPSLTETSAYVQATMGSYNRVDIRAGFNLPLNDHLGISVSGVSKKRDGYQRMLDFRCDMERKGTPALAGKLPYASAINNAANNFSAGDCTVGRLGGEDVRAIRGSLKWEPVDNVSLTLIGDYTRDRSENPADQLVAVTGPGGANLQAESNYFGVPYDSRFVTGDPFTTYATYSDPVGAGVAIPAYAAGAAYPGSPATAASTFHNGRSNRGGAVFSPNTRLDNWGVSAKLVVGLTDSIDLTAIGGYRKMTEDHSFDIDGSPLVLEHTLLNIGEDYKNFELRLSGKSDLVDWVAGGFYFEGSGFTHAITYSPQSAFFKIQNIRYTPKSKAVYANATVKPIEGLGITLGGRYSHDEKNVDFSNVLDTNPVPGPGDTFFKIKPAADRFDWKLGVDYHISEHTMVYASASTGARLPGYNTRPQQPSQVVSFGSEETLAYELGIKADLLDRRLRLNADVFYTDYKSRYTSVTGAEANTLSGAPVAGTCVLVGFPAGGTGATACRATPFDPNTETRNLANGVGVLSIPRTYFVNTPGKVKGFELEMEFRPIEGLAINGAVGYSKFDSPDLKIATRANDRLAGLPEWNGTMGIQYTIPAEPIGGTVTPRLDWFYTGDIAMSAARNTYNQPAYSLFNGRVTYANTEHEFTVSLGVTNLFNKRYYQNFFIYQDIGFPNVNGQPGTPRQWFVELSKKF</sequence>
<evidence type="ECO:0000256" key="4">
    <source>
        <dbReference type="ARBA" id="ARBA00022496"/>
    </source>
</evidence>
<evidence type="ECO:0000256" key="13">
    <source>
        <dbReference type="SAM" id="SignalP"/>
    </source>
</evidence>
<dbReference type="InterPro" id="IPR036942">
    <property type="entry name" value="Beta-barrel_TonB_sf"/>
</dbReference>
<accession>A0A9X1DEM7</accession>
<evidence type="ECO:0000256" key="12">
    <source>
        <dbReference type="RuleBase" id="RU003357"/>
    </source>
</evidence>
<keyword evidence="5 11" id="KW-0812">Transmembrane</keyword>
<dbReference type="EMBL" id="JAHGAW010000009">
    <property type="protein sequence ID" value="MBT2188148.1"/>
    <property type="molecule type" value="Genomic_DNA"/>
</dbReference>
<evidence type="ECO:0000313" key="16">
    <source>
        <dbReference type="EMBL" id="MBT2188148.1"/>
    </source>
</evidence>
<evidence type="ECO:0000313" key="17">
    <source>
        <dbReference type="Proteomes" id="UP001138757"/>
    </source>
</evidence>
<keyword evidence="8 12" id="KW-0798">TonB box</keyword>
<protein>
    <submittedName>
        <fullName evidence="16">TonB-dependent receptor</fullName>
    </submittedName>
</protein>
<keyword evidence="9 11" id="KW-0472">Membrane</keyword>
<comment type="caution">
    <text evidence="16">The sequence shown here is derived from an EMBL/GenBank/DDBJ whole genome shotgun (WGS) entry which is preliminary data.</text>
</comment>
<keyword evidence="10 11" id="KW-0998">Cell outer membrane</keyword>
<evidence type="ECO:0000256" key="6">
    <source>
        <dbReference type="ARBA" id="ARBA00023004"/>
    </source>
</evidence>
<dbReference type="PANTHER" id="PTHR32552:SF81">
    <property type="entry name" value="TONB-DEPENDENT OUTER MEMBRANE RECEPTOR"/>
    <property type="match status" value="1"/>
</dbReference>
<dbReference type="GO" id="GO:0009279">
    <property type="term" value="C:cell outer membrane"/>
    <property type="evidence" value="ECO:0007669"/>
    <property type="project" value="UniProtKB-SubCell"/>
</dbReference>
<dbReference type="InterPro" id="IPR012910">
    <property type="entry name" value="Plug_dom"/>
</dbReference>
<dbReference type="Proteomes" id="UP001138757">
    <property type="component" value="Unassembled WGS sequence"/>
</dbReference>
<feature type="domain" description="TonB-dependent receptor-like beta-barrel" evidence="14">
    <location>
        <begin position="325"/>
        <end position="812"/>
    </location>
</feature>
<comment type="subcellular location">
    <subcellularLocation>
        <location evidence="1 11">Cell outer membrane</location>
        <topology evidence="1 11">Multi-pass membrane protein</topology>
    </subcellularLocation>
</comment>
<keyword evidence="7" id="KW-0406">Ion transport</keyword>
<evidence type="ECO:0000256" key="5">
    <source>
        <dbReference type="ARBA" id="ARBA00022692"/>
    </source>
</evidence>
<evidence type="ECO:0000256" key="9">
    <source>
        <dbReference type="ARBA" id="ARBA00023136"/>
    </source>
</evidence>
<keyword evidence="17" id="KW-1185">Reference proteome</keyword>
<dbReference type="Pfam" id="PF00593">
    <property type="entry name" value="TonB_dep_Rec_b-barrel"/>
    <property type="match status" value="1"/>
</dbReference>
<gene>
    <name evidence="16" type="ORF">KK488_14430</name>
</gene>
<organism evidence="16 17">
    <name type="scientific">Sphingobium nicotianae</name>
    <dbReference type="NCBI Taxonomy" id="2782607"/>
    <lineage>
        <taxon>Bacteria</taxon>
        <taxon>Pseudomonadati</taxon>
        <taxon>Pseudomonadota</taxon>
        <taxon>Alphaproteobacteria</taxon>
        <taxon>Sphingomonadales</taxon>
        <taxon>Sphingomonadaceae</taxon>
        <taxon>Sphingobium</taxon>
    </lineage>
</organism>
<dbReference type="SUPFAM" id="SSF56935">
    <property type="entry name" value="Porins"/>
    <property type="match status" value="1"/>
</dbReference>
<keyword evidence="3 11" id="KW-1134">Transmembrane beta strand</keyword>
<keyword evidence="16" id="KW-0675">Receptor</keyword>
<evidence type="ECO:0000256" key="11">
    <source>
        <dbReference type="PROSITE-ProRule" id="PRU01360"/>
    </source>
</evidence>
<proteinExistence type="inferred from homology"/>
<evidence type="ECO:0000256" key="1">
    <source>
        <dbReference type="ARBA" id="ARBA00004571"/>
    </source>
</evidence>
<dbReference type="Gene3D" id="2.40.170.20">
    <property type="entry name" value="TonB-dependent receptor, beta-barrel domain"/>
    <property type="match status" value="3"/>
</dbReference>
<evidence type="ECO:0000256" key="3">
    <source>
        <dbReference type="ARBA" id="ARBA00022452"/>
    </source>
</evidence>
<keyword evidence="4" id="KW-0410">Iron transport</keyword>
<dbReference type="PANTHER" id="PTHR32552">
    <property type="entry name" value="FERRICHROME IRON RECEPTOR-RELATED"/>
    <property type="match status" value="1"/>
</dbReference>
<keyword evidence="6" id="KW-0408">Iron</keyword>
<comment type="similarity">
    <text evidence="11 12">Belongs to the TonB-dependent receptor family.</text>
</comment>
<dbReference type="GO" id="GO:0006826">
    <property type="term" value="P:iron ion transport"/>
    <property type="evidence" value="ECO:0007669"/>
    <property type="project" value="UniProtKB-KW"/>
</dbReference>
<evidence type="ECO:0000259" key="15">
    <source>
        <dbReference type="Pfam" id="PF07715"/>
    </source>
</evidence>
<feature type="signal peptide" evidence="13">
    <location>
        <begin position="1"/>
        <end position="22"/>
    </location>
</feature>
<keyword evidence="2 11" id="KW-0813">Transport</keyword>
<dbReference type="Pfam" id="PF07715">
    <property type="entry name" value="Plug"/>
    <property type="match status" value="1"/>
</dbReference>
<feature type="domain" description="TonB-dependent receptor plug" evidence="15">
    <location>
        <begin position="48"/>
        <end position="157"/>
    </location>
</feature>
<dbReference type="AlphaFoldDB" id="A0A9X1DEM7"/>
<evidence type="ECO:0000256" key="7">
    <source>
        <dbReference type="ARBA" id="ARBA00023065"/>
    </source>
</evidence>
<reference evidence="16" key="1">
    <citation type="submission" date="2021-05" db="EMBL/GenBank/DDBJ databases">
        <title>Genome of Sphingobium sp. strain.</title>
        <authorList>
            <person name="Fan R."/>
        </authorList>
    </citation>
    <scope>NUCLEOTIDE SEQUENCE</scope>
    <source>
        <strain evidence="16">H33</strain>
    </source>
</reference>
<evidence type="ECO:0000256" key="2">
    <source>
        <dbReference type="ARBA" id="ARBA00022448"/>
    </source>
</evidence>
<dbReference type="InterPro" id="IPR039426">
    <property type="entry name" value="TonB-dep_rcpt-like"/>
</dbReference>